<evidence type="ECO:0000313" key="2">
    <source>
        <dbReference type="Proteomes" id="UP000030710"/>
    </source>
</evidence>
<dbReference type="RefSeq" id="WP_021056684.1">
    <property type="nucleotide sequence ID" value="NZ_KE356561.1"/>
</dbReference>
<dbReference type="Gene3D" id="3.40.50.300">
    <property type="entry name" value="P-loop containing nucleotide triphosphate hydrolases"/>
    <property type="match status" value="1"/>
</dbReference>
<dbReference type="eggNOG" id="arCOG00280">
    <property type="taxonomic scope" value="Archaea"/>
</dbReference>
<accession>U1NJU0</accession>
<reference evidence="1 2" key="1">
    <citation type="journal article" date="2013" name="PLoS ONE">
        <title>Assembly-driven community genomics of a hypersaline microbial ecosystem.</title>
        <authorList>
            <person name="Podell S."/>
            <person name="Ugalde J.A."/>
            <person name="Narasingarao P."/>
            <person name="Banfield J.F."/>
            <person name="Heidelberg K.B."/>
            <person name="Allen E.E."/>
        </authorList>
    </citation>
    <scope>NUCLEOTIDE SEQUENCE [LARGE SCALE GENOMIC DNA]</scope>
    <source>
        <strain evidence="2">J07HQW2</strain>
    </source>
</reference>
<dbReference type="STRING" id="1238425.J07HQW2_03709"/>
<dbReference type="AlphaFoldDB" id="U1NJU0"/>
<gene>
    <name evidence="1" type="ORF">J07HQW2_03709</name>
</gene>
<dbReference type="SUPFAM" id="SSF52540">
    <property type="entry name" value="P-loop containing nucleoside triphosphate hydrolases"/>
    <property type="match status" value="1"/>
</dbReference>
<dbReference type="InterPro" id="IPR027417">
    <property type="entry name" value="P-loop_NTPase"/>
</dbReference>
<organism evidence="1 2">
    <name type="scientific">Haloquadratum walsbyi J07HQW2</name>
    <dbReference type="NCBI Taxonomy" id="1238425"/>
    <lineage>
        <taxon>Archaea</taxon>
        <taxon>Methanobacteriati</taxon>
        <taxon>Methanobacteriota</taxon>
        <taxon>Stenosarchaea group</taxon>
        <taxon>Halobacteria</taxon>
        <taxon>Halobacteriales</taxon>
        <taxon>Haloferacaceae</taxon>
        <taxon>Haloquadratum</taxon>
    </lineage>
</organism>
<proteinExistence type="predicted"/>
<sequence>MSLDEKNPSLDIKNELRQHGVAFGGIDDLEIFVPEVNRTRLPDTGASRELSIPFSVVDDEPQLLMPFDNMSDVTRGAIVSCINAYFTAVESRSVSEPTYDDFISFLEEHDDDSSQLRTDNDITSRTWSAVMRRVDRSEYSAVFDAGGAPFTEMTDAMFRPGRVTVIPTSHIRGKKEELVVLSLLSYIIENKLTDYEVDSAVKGTPLLVALDEAHTFLSEPSNTREQYIVSKARQAAKQGRKELLGLLAITQNPDDIDDEILKQINTNIFLQLRREVVQDVPSVPREFTNEIPKFAKGQAIVKAPDVEAVEVRGLPQCVTRHDN</sequence>
<name>U1NJU0_9EURY</name>
<dbReference type="PANTHER" id="PTHR30121">
    <property type="entry name" value="UNCHARACTERIZED PROTEIN YJGR-RELATED"/>
    <property type="match status" value="1"/>
</dbReference>
<dbReference type="InterPro" id="IPR051162">
    <property type="entry name" value="T4SS_component"/>
</dbReference>
<evidence type="ECO:0000313" key="1">
    <source>
        <dbReference type="EMBL" id="ERG97223.1"/>
    </source>
</evidence>
<protein>
    <submittedName>
        <fullName evidence="1">Putative ATPase</fullName>
    </submittedName>
</protein>
<dbReference type="EMBL" id="KE356561">
    <property type="protein sequence ID" value="ERG97223.1"/>
    <property type="molecule type" value="Genomic_DNA"/>
</dbReference>
<dbReference type="Proteomes" id="UP000030710">
    <property type="component" value="Unassembled WGS sequence"/>
</dbReference>
<dbReference type="HOGENOM" id="CLU_859454_0_0_2"/>
<dbReference type="PANTHER" id="PTHR30121:SF6">
    <property type="entry name" value="SLR6007 PROTEIN"/>
    <property type="match status" value="1"/>
</dbReference>